<evidence type="ECO:0000313" key="4">
    <source>
        <dbReference type="EMBL" id="KAG2312265.1"/>
    </source>
</evidence>
<reference evidence="4 5" key="1">
    <citation type="submission" date="2020-02" db="EMBL/GenBank/DDBJ databases">
        <authorList>
            <person name="Ma Q."/>
            <person name="Huang Y."/>
            <person name="Song X."/>
            <person name="Pei D."/>
        </authorList>
    </citation>
    <scope>NUCLEOTIDE SEQUENCE [LARGE SCALE GENOMIC DNA]</scope>
    <source>
        <strain evidence="4">Sxm20200214</strain>
        <tissue evidence="4">Leaf</tissue>
    </source>
</reference>
<evidence type="ECO:0000313" key="5">
    <source>
        <dbReference type="Proteomes" id="UP000886595"/>
    </source>
</evidence>
<dbReference type="EMBL" id="JAAMPC010000005">
    <property type="protein sequence ID" value="KAG2312265.1"/>
    <property type="molecule type" value="Genomic_DNA"/>
</dbReference>
<protein>
    <recommendedName>
        <fullName evidence="3">Gnk2-homologous domain-containing protein</fullName>
    </recommendedName>
</protein>
<proteinExistence type="predicted"/>
<dbReference type="OrthoDB" id="1733252at2759"/>
<dbReference type="Pfam" id="PF01657">
    <property type="entry name" value="Stress-antifung"/>
    <property type="match status" value="1"/>
</dbReference>
<evidence type="ECO:0000256" key="2">
    <source>
        <dbReference type="ARBA" id="ARBA00022737"/>
    </source>
</evidence>
<keyword evidence="1" id="KW-0732">Signal</keyword>
<keyword evidence="5" id="KW-1185">Reference proteome</keyword>
<dbReference type="PANTHER" id="PTHR32099:SF92">
    <property type="entry name" value="CYSTEINE-RICH RECEPTOR-LIKE PROTEIN KINASE 11"/>
    <property type="match status" value="1"/>
</dbReference>
<dbReference type="PANTHER" id="PTHR32099">
    <property type="entry name" value="CYSTEINE-RICH REPEAT SECRETORY PROTEIN"/>
    <property type="match status" value="1"/>
</dbReference>
<sequence length="193" mass="21283">MGISFWLKQESNSFYIPLKNASNQSSLIGLLASPRERKCCLCADLLGPGGTFDRNRHLILTSLASEVTANDGFFNASTGTDPDQVYAMRMCIPGAKQELCSGCIKAASDQPSFRQLNTDPPSIGYNTGDLRKNLTAFDRSRNKYQVFTLETADDITTAGYLQFDVKEIEAATNPTKKGQLDWITPGILYIHQD</sequence>
<accession>A0A8X8ATM5</accession>
<dbReference type="CDD" id="cd23509">
    <property type="entry name" value="Gnk2-like"/>
    <property type="match status" value="1"/>
</dbReference>
<gene>
    <name evidence="4" type="ORF">Bca52824_023822</name>
</gene>
<feature type="domain" description="Gnk2-homologous" evidence="3">
    <location>
        <begin position="34"/>
        <end position="137"/>
    </location>
</feature>
<dbReference type="AlphaFoldDB" id="A0A8X8ATM5"/>
<comment type="caution">
    <text evidence="4">The sequence shown here is derived from an EMBL/GenBank/DDBJ whole genome shotgun (WGS) entry which is preliminary data.</text>
</comment>
<keyword evidence="2" id="KW-0677">Repeat</keyword>
<evidence type="ECO:0000256" key="1">
    <source>
        <dbReference type="ARBA" id="ARBA00022729"/>
    </source>
</evidence>
<dbReference type="Proteomes" id="UP000886595">
    <property type="component" value="Unassembled WGS sequence"/>
</dbReference>
<dbReference type="InterPro" id="IPR038408">
    <property type="entry name" value="GNK2_sf"/>
</dbReference>
<dbReference type="PROSITE" id="PS51473">
    <property type="entry name" value="GNK2"/>
    <property type="match status" value="1"/>
</dbReference>
<organism evidence="4 5">
    <name type="scientific">Brassica carinata</name>
    <name type="common">Ethiopian mustard</name>
    <name type="synonym">Abyssinian cabbage</name>
    <dbReference type="NCBI Taxonomy" id="52824"/>
    <lineage>
        <taxon>Eukaryota</taxon>
        <taxon>Viridiplantae</taxon>
        <taxon>Streptophyta</taxon>
        <taxon>Embryophyta</taxon>
        <taxon>Tracheophyta</taxon>
        <taxon>Spermatophyta</taxon>
        <taxon>Magnoliopsida</taxon>
        <taxon>eudicotyledons</taxon>
        <taxon>Gunneridae</taxon>
        <taxon>Pentapetalae</taxon>
        <taxon>rosids</taxon>
        <taxon>malvids</taxon>
        <taxon>Brassicales</taxon>
        <taxon>Brassicaceae</taxon>
        <taxon>Brassiceae</taxon>
        <taxon>Brassica</taxon>
    </lineage>
</organism>
<dbReference type="Gene3D" id="3.30.430.20">
    <property type="entry name" value="Gnk2 domain, C-X8-C-X2-C motif"/>
    <property type="match status" value="1"/>
</dbReference>
<dbReference type="InterPro" id="IPR002902">
    <property type="entry name" value="GNK2"/>
</dbReference>
<evidence type="ECO:0000259" key="3">
    <source>
        <dbReference type="PROSITE" id="PS51473"/>
    </source>
</evidence>
<name>A0A8X8ATM5_BRACI</name>